<accession>A0A9P4W4X3</accession>
<organism evidence="6 7">
    <name type="scientific">Curvularia kusanoi</name>
    <name type="common">Cochliobolus kusanoi</name>
    <dbReference type="NCBI Taxonomy" id="90978"/>
    <lineage>
        <taxon>Eukaryota</taxon>
        <taxon>Fungi</taxon>
        <taxon>Dikarya</taxon>
        <taxon>Ascomycota</taxon>
        <taxon>Pezizomycotina</taxon>
        <taxon>Dothideomycetes</taxon>
        <taxon>Pleosporomycetidae</taxon>
        <taxon>Pleosporales</taxon>
        <taxon>Pleosporineae</taxon>
        <taxon>Pleosporaceae</taxon>
        <taxon>Curvularia</taxon>
    </lineage>
</organism>
<evidence type="ECO:0000313" key="7">
    <source>
        <dbReference type="Proteomes" id="UP000801428"/>
    </source>
</evidence>
<feature type="transmembrane region" description="Helical" evidence="5">
    <location>
        <begin position="88"/>
        <end position="109"/>
    </location>
</feature>
<reference evidence="6" key="1">
    <citation type="submission" date="2019-04" db="EMBL/GenBank/DDBJ databases">
        <title>Sequencing of skin fungus with MAO and IRED activity.</title>
        <authorList>
            <person name="Marsaioli A.J."/>
            <person name="Bonatto J.M.C."/>
            <person name="Reis Junior O."/>
        </authorList>
    </citation>
    <scope>NUCLEOTIDE SEQUENCE</scope>
    <source>
        <strain evidence="6">30M1</strain>
    </source>
</reference>
<dbReference type="GO" id="GO:0000324">
    <property type="term" value="C:fungal-type vacuole"/>
    <property type="evidence" value="ECO:0007669"/>
    <property type="project" value="TreeGrafter"/>
</dbReference>
<evidence type="ECO:0000256" key="4">
    <source>
        <dbReference type="ARBA" id="ARBA00023136"/>
    </source>
</evidence>
<feature type="transmembrane region" description="Helical" evidence="5">
    <location>
        <begin position="156"/>
        <end position="175"/>
    </location>
</feature>
<dbReference type="EMBL" id="SWKU01000017">
    <property type="protein sequence ID" value="KAF2999308.1"/>
    <property type="molecule type" value="Genomic_DNA"/>
</dbReference>
<gene>
    <name evidence="6" type="ORF">E8E13_004780</name>
</gene>
<sequence length="346" mass="38286">MHFLLTRTVDRNGIDPQHLNTTTTDPVIIAMSRKYCTVGTCPPSWQVIEYRPSVAGNSIYLTFFTLLLLAQLALGWRYRSHGVWKYTAIMSVGVLGEMVGYVGRILLYQNPFLMNNFFVNLIPLTLSPALLTAAIYISLYRVIVATDASSSRLRPAHYTLVFVLCDLLALVLQAIGGGLAATAKDKRGSDVGVKIMIAGLISQVLSMAGFVALWADFQYTVLRAKKTGGLKWVQPPLYEELRGEKRWKGFRWSLFAATLLIFVRCVYRVAELWDGFGGHLANHEASFMVFEGPLIILAVAAMTLFHPGRVFGALWGPAGRGERTGVRVRGQGSEVGLNETYPYEGV</sequence>
<dbReference type="AlphaFoldDB" id="A0A9P4W4X3"/>
<feature type="transmembrane region" description="Helical" evidence="5">
    <location>
        <begin position="252"/>
        <end position="270"/>
    </location>
</feature>
<keyword evidence="3 5" id="KW-1133">Transmembrane helix</keyword>
<evidence type="ECO:0000256" key="1">
    <source>
        <dbReference type="ARBA" id="ARBA00004141"/>
    </source>
</evidence>
<protein>
    <recommendedName>
        <fullName evidence="8">RTA1-domain-containing protein</fullName>
    </recommendedName>
</protein>
<feature type="transmembrane region" description="Helical" evidence="5">
    <location>
        <begin position="121"/>
        <end position="144"/>
    </location>
</feature>
<feature type="transmembrane region" description="Helical" evidence="5">
    <location>
        <begin position="195"/>
        <end position="215"/>
    </location>
</feature>
<dbReference type="Pfam" id="PF04479">
    <property type="entry name" value="RTA1"/>
    <property type="match status" value="1"/>
</dbReference>
<dbReference type="PANTHER" id="PTHR31465:SF9">
    <property type="entry name" value="SPHINGOID LONG-CHAIN BASE TRANSPORTER RSB1"/>
    <property type="match status" value="1"/>
</dbReference>
<dbReference type="PANTHER" id="PTHR31465">
    <property type="entry name" value="PROTEIN RTA1-RELATED"/>
    <property type="match status" value="1"/>
</dbReference>
<dbReference type="Proteomes" id="UP000801428">
    <property type="component" value="Unassembled WGS sequence"/>
</dbReference>
<evidence type="ECO:0000256" key="5">
    <source>
        <dbReference type="SAM" id="Phobius"/>
    </source>
</evidence>
<evidence type="ECO:0000256" key="3">
    <source>
        <dbReference type="ARBA" id="ARBA00022989"/>
    </source>
</evidence>
<comment type="caution">
    <text evidence="6">The sequence shown here is derived from an EMBL/GenBank/DDBJ whole genome shotgun (WGS) entry which is preliminary data.</text>
</comment>
<dbReference type="OrthoDB" id="4521223at2759"/>
<feature type="transmembrane region" description="Helical" evidence="5">
    <location>
        <begin position="59"/>
        <end position="76"/>
    </location>
</feature>
<evidence type="ECO:0000313" key="6">
    <source>
        <dbReference type="EMBL" id="KAF2999308.1"/>
    </source>
</evidence>
<name>A0A9P4W4X3_CURKU</name>
<proteinExistence type="predicted"/>
<evidence type="ECO:0000256" key="2">
    <source>
        <dbReference type="ARBA" id="ARBA00022692"/>
    </source>
</evidence>
<dbReference type="GO" id="GO:0005886">
    <property type="term" value="C:plasma membrane"/>
    <property type="evidence" value="ECO:0007669"/>
    <property type="project" value="TreeGrafter"/>
</dbReference>
<keyword evidence="2 5" id="KW-0812">Transmembrane</keyword>
<keyword evidence="7" id="KW-1185">Reference proteome</keyword>
<keyword evidence="4 5" id="KW-0472">Membrane</keyword>
<dbReference type="InterPro" id="IPR007568">
    <property type="entry name" value="RTA1"/>
</dbReference>
<feature type="transmembrane region" description="Helical" evidence="5">
    <location>
        <begin position="285"/>
        <end position="305"/>
    </location>
</feature>
<comment type="subcellular location">
    <subcellularLocation>
        <location evidence="1">Membrane</location>
        <topology evidence="1">Multi-pass membrane protein</topology>
    </subcellularLocation>
</comment>
<evidence type="ECO:0008006" key="8">
    <source>
        <dbReference type="Google" id="ProtNLM"/>
    </source>
</evidence>